<gene>
    <name evidence="1" type="ORF">GM1_061_00050</name>
</gene>
<evidence type="ECO:0000313" key="2">
    <source>
        <dbReference type="Proteomes" id="UP000035009"/>
    </source>
</evidence>
<protein>
    <submittedName>
        <fullName evidence="1">Uncharacterized protein</fullName>
    </submittedName>
</protein>
<keyword evidence="2" id="KW-1185">Reference proteome</keyword>
<evidence type="ECO:0000313" key="1">
    <source>
        <dbReference type="EMBL" id="GAC82035.1"/>
    </source>
</evidence>
<proteinExistence type="predicted"/>
<accession>M3UP33</accession>
<dbReference type="AlphaFoldDB" id="M3UP33"/>
<comment type="caution">
    <text evidence="1">The sequence shown here is derived from an EMBL/GenBank/DDBJ whole genome shotgun (WGS) entry which is preliminary data.</text>
</comment>
<name>M3UP33_GORML</name>
<sequence>MQAPHATDLEDLGLQVSHDVESPWVTTVTATNYVDESITVTWSTQEDFAWIQFSISETPRVEIYRDQVESLQFSRDPNGSLQIHISTRWPDTSGSTRITLDNRVIIRDSVTQSN</sequence>
<dbReference type="Proteomes" id="UP000035009">
    <property type="component" value="Unassembled WGS sequence"/>
</dbReference>
<organism evidence="1 2">
    <name type="scientific">Gordonia malaquae NBRC 108250</name>
    <dbReference type="NCBI Taxonomy" id="1223542"/>
    <lineage>
        <taxon>Bacteria</taxon>
        <taxon>Bacillati</taxon>
        <taxon>Actinomycetota</taxon>
        <taxon>Actinomycetes</taxon>
        <taxon>Mycobacteriales</taxon>
        <taxon>Gordoniaceae</taxon>
        <taxon>Gordonia</taxon>
    </lineage>
</organism>
<reference evidence="1 2" key="1">
    <citation type="submission" date="2013-02" db="EMBL/GenBank/DDBJ databases">
        <title>Whole genome shotgun sequence of Gordonia malaquae NBRC 108250.</title>
        <authorList>
            <person name="Yoshida I."/>
            <person name="Hosoyama A."/>
            <person name="Tsuchikane K."/>
            <person name="Ando Y."/>
            <person name="Baba S."/>
            <person name="Ohji S."/>
            <person name="Hamada M."/>
            <person name="Tamura T."/>
            <person name="Yamazoe A."/>
            <person name="Yamazaki S."/>
            <person name="Fujita N."/>
        </authorList>
    </citation>
    <scope>NUCLEOTIDE SEQUENCE [LARGE SCALE GENOMIC DNA]</scope>
    <source>
        <strain evidence="1 2">NBRC 108250</strain>
    </source>
</reference>
<dbReference type="EMBL" id="BAOP01000061">
    <property type="protein sequence ID" value="GAC82035.1"/>
    <property type="molecule type" value="Genomic_DNA"/>
</dbReference>